<feature type="non-terminal residue" evidence="2">
    <location>
        <position position="1055"/>
    </location>
</feature>
<feature type="transmembrane region" description="Helical" evidence="1">
    <location>
        <begin position="487"/>
        <end position="505"/>
    </location>
</feature>
<evidence type="ECO:0000256" key="1">
    <source>
        <dbReference type="SAM" id="Phobius"/>
    </source>
</evidence>
<dbReference type="Proteomes" id="UP000276133">
    <property type="component" value="Unassembled WGS sequence"/>
</dbReference>
<dbReference type="PANTHER" id="PTHR32305">
    <property type="match status" value="1"/>
</dbReference>
<dbReference type="EMBL" id="REGN01002916">
    <property type="protein sequence ID" value="RNA25502.1"/>
    <property type="molecule type" value="Genomic_DNA"/>
</dbReference>
<name>A0A3M7RPN4_BRAPC</name>
<dbReference type="InterPro" id="IPR050708">
    <property type="entry name" value="T6SS_VgrG/RHS"/>
</dbReference>
<sequence>MLKRKSFMIRKARGNVQLKTIIVSKAGYVFKGTSDRSFFCKQTLRVRDRHKYDYLILTKILSCNNSFSRAYCIFSYCVFEIYFLKIYQTTSDDIFVPINSKNKKISVKKSKLIWKALVESECIRPECIGQSEYGKVNTLEWIDQEPLRNLLQTYGYPTSLLKKLIYLLQDGVIKRTAITRKIFAQTFQQWLQCSDCYTQTECEIHLELGDKLWQILSTKNYIYHSDQTFITQCALFKGRFLSVIQVNNVTSVLPEIIHVLNFCADNQIGTSSCDVRSYDTDPNGNHKLFYVGMDRLQFNYKKNSNQVSSIESLDQTHRFEYDSLGNVTKAEHKQIEKIVYDEISNRAVKFVLKNGTQIHLAYDSMNERAYKCVLDNENKKVREIMYFRDNSGRCLVEKEITFNKQQEIENEYATAYVYGPKGLCGFIRDNEFYNVITDHEQSVRLVVKNMQIVAAYDYMPYVDTKEQYASPYKYAGNSPVCMYDPDGNFAVVVGLGFAVVGAYLGASASMDTWNPLEWEWSNMNLYYGLFFGALTGFFLPFVYCAGTVAISATFGVCLAAGEGITIALGIFGAYFGISSSMGSFNPCKWKWKKPALYNAAFQGFSSAVQMPNSISNFASVLGQFGALGKSVLIISSILSGGGMAYLTMASINNSYNPRNWQLNQRSIIGFMNGAFSGFFLPTSLLNIRSFFTPESLIKIKKKLIEQFGKFGHVLYYGTFALAAANPFLFLLALKQGMQCDWSKIKSCPAFLETFLSGIIVSISLPNLFFKAIPRTMKAYSDGIFETFFSKFEKVIENVIKKDQELLKEFVNETINDYTNEMSNVIKGEENAPKEGYQNAPGYVKNKVENYVNDSREQMKQHGSVLDSRSVYKDIFAYINMGAEIPDNLTAQDLQNNIENNPNLDQASKSNYTALVNDIKTSYEALIKKVMPSHELTKSANHQKNLLQINIMKEIFKKNSYQNLSEELKKEVTNYVNDFETNIRGDKDVKSPNDVYKQIFKEIKKTAQNQCSYDALKIYIEKHMKDNGMKQHYMDLVDYINSVFKSVLKKTNAAVY</sequence>
<dbReference type="PANTHER" id="PTHR32305:SF15">
    <property type="entry name" value="PROTEIN RHSA-RELATED"/>
    <property type="match status" value="1"/>
</dbReference>
<keyword evidence="1" id="KW-1133">Transmembrane helix</keyword>
<dbReference type="Gene3D" id="2.180.10.10">
    <property type="entry name" value="RHS repeat-associated core"/>
    <property type="match status" value="1"/>
</dbReference>
<feature type="transmembrane region" description="Helical" evidence="1">
    <location>
        <begin position="552"/>
        <end position="575"/>
    </location>
</feature>
<keyword evidence="3" id="KW-1185">Reference proteome</keyword>
<evidence type="ECO:0000313" key="3">
    <source>
        <dbReference type="Proteomes" id="UP000276133"/>
    </source>
</evidence>
<accession>A0A3M7RPN4</accession>
<evidence type="ECO:0000313" key="2">
    <source>
        <dbReference type="EMBL" id="RNA25502.1"/>
    </source>
</evidence>
<feature type="transmembrane region" description="Helical" evidence="1">
    <location>
        <begin position="667"/>
        <end position="691"/>
    </location>
</feature>
<reference evidence="2 3" key="1">
    <citation type="journal article" date="2018" name="Sci. Rep.">
        <title>Genomic signatures of local adaptation to the degree of environmental predictability in rotifers.</title>
        <authorList>
            <person name="Franch-Gras L."/>
            <person name="Hahn C."/>
            <person name="Garcia-Roger E.M."/>
            <person name="Carmona M.J."/>
            <person name="Serra M."/>
            <person name="Gomez A."/>
        </authorList>
    </citation>
    <scope>NUCLEOTIDE SEQUENCE [LARGE SCALE GENOMIC DNA]</scope>
    <source>
        <strain evidence="2">HYR1</strain>
    </source>
</reference>
<feature type="transmembrane region" description="Helical" evidence="1">
    <location>
        <begin position="525"/>
        <end position="545"/>
    </location>
</feature>
<feature type="transmembrane region" description="Helical" evidence="1">
    <location>
        <begin position="712"/>
        <end position="733"/>
    </location>
</feature>
<comment type="caution">
    <text evidence="2">The sequence shown here is derived from an EMBL/GenBank/DDBJ whole genome shotgun (WGS) entry which is preliminary data.</text>
</comment>
<keyword evidence="1" id="KW-0812">Transmembrane</keyword>
<dbReference type="OrthoDB" id="5426877at2759"/>
<protein>
    <submittedName>
        <fullName evidence="2">Ion channel nompc</fullName>
    </submittedName>
</protein>
<keyword evidence="1" id="KW-0472">Membrane</keyword>
<gene>
    <name evidence="2" type="ORF">BpHYR1_030410</name>
</gene>
<organism evidence="2 3">
    <name type="scientific">Brachionus plicatilis</name>
    <name type="common">Marine rotifer</name>
    <name type="synonym">Brachionus muelleri</name>
    <dbReference type="NCBI Taxonomy" id="10195"/>
    <lineage>
        <taxon>Eukaryota</taxon>
        <taxon>Metazoa</taxon>
        <taxon>Spiralia</taxon>
        <taxon>Gnathifera</taxon>
        <taxon>Rotifera</taxon>
        <taxon>Eurotatoria</taxon>
        <taxon>Monogononta</taxon>
        <taxon>Pseudotrocha</taxon>
        <taxon>Ploima</taxon>
        <taxon>Brachionidae</taxon>
        <taxon>Brachionus</taxon>
    </lineage>
</organism>
<dbReference type="AlphaFoldDB" id="A0A3M7RPN4"/>
<feature type="transmembrane region" description="Helical" evidence="1">
    <location>
        <begin position="626"/>
        <end position="647"/>
    </location>
</feature>
<proteinExistence type="predicted"/>
<feature type="transmembrane region" description="Helical" evidence="1">
    <location>
        <begin position="753"/>
        <end position="769"/>
    </location>
</feature>